<name>A0A8X6HKF6_TRICU</name>
<keyword evidence="1" id="KW-1133">Transmembrane helix</keyword>
<organism evidence="2 3">
    <name type="scientific">Trichonephila clavata</name>
    <name type="common">Joro spider</name>
    <name type="synonym">Nephila clavata</name>
    <dbReference type="NCBI Taxonomy" id="2740835"/>
    <lineage>
        <taxon>Eukaryota</taxon>
        <taxon>Metazoa</taxon>
        <taxon>Ecdysozoa</taxon>
        <taxon>Arthropoda</taxon>
        <taxon>Chelicerata</taxon>
        <taxon>Arachnida</taxon>
        <taxon>Araneae</taxon>
        <taxon>Araneomorphae</taxon>
        <taxon>Entelegynae</taxon>
        <taxon>Araneoidea</taxon>
        <taxon>Nephilidae</taxon>
        <taxon>Trichonephila</taxon>
    </lineage>
</organism>
<keyword evidence="1" id="KW-0472">Membrane</keyword>
<evidence type="ECO:0000256" key="1">
    <source>
        <dbReference type="SAM" id="Phobius"/>
    </source>
</evidence>
<evidence type="ECO:0000313" key="2">
    <source>
        <dbReference type="EMBL" id="GFR24753.1"/>
    </source>
</evidence>
<evidence type="ECO:0000313" key="3">
    <source>
        <dbReference type="Proteomes" id="UP000887116"/>
    </source>
</evidence>
<accession>A0A8X6HKF6</accession>
<dbReference type="AlphaFoldDB" id="A0A8X6HKF6"/>
<dbReference type="Proteomes" id="UP000887116">
    <property type="component" value="Unassembled WGS sequence"/>
</dbReference>
<feature type="transmembrane region" description="Helical" evidence="1">
    <location>
        <begin position="91"/>
        <end position="109"/>
    </location>
</feature>
<keyword evidence="1" id="KW-0812">Transmembrane</keyword>
<protein>
    <submittedName>
        <fullName evidence="2">Uncharacterized protein</fullName>
    </submittedName>
</protein>
<dbReference type="EMBL" id="BMAO01038410">
    <property type="protein sequence ID" value="GFR24753.1"/>
    <property type="molecule type" value="Genomic_DNA"/>
</dbReference>
<feature type="transmembrane region" description="Helical" evidence="1">
    <location>
        <begin position="67"/>
        <end position="85"/>
    </location>
</feature>
<comment type="caution">
    <text evidence="2">The sequence shown here is derived from an EMBL/GenBank/DDBJ whole genome shotgun (WGS) entry which is preliminary data.</text>
</comment>
<keyword evidence="3" id="KW-1185">Reference proteome</keyword>
<proteinExistence type="predicted"/>
<sequence>MGKFTRFLRSERLARTLYAYNLFGLMATFCDYISENDYMLSYYVVHFLAVLQMVAKNWKDARRLRSIFIINTAILLVTLLLKALMDIMWHFNIIVISCVIINFVHFQFYHKWTDVFVEMISGSE</sequence>
<reference evidence="2" key="1">
    <citation type="submission" date="2020-07" db="EMBL/GenBank/DDBJ databases">
        <title>Multicomponent nature underlies the extraordinary mechanical properties of spider dragline silk.</title>
        <authorList>
            <person name="Kono N."/>
            <person name="Nakamura H."/>
            <person name="Mori M."/>
            <person name="Yoshida Y."/>
            <person name="Ohtoshi R."/>
            <person name="Malay A.D."/>
            <person name="Moran D.A.P."/>
            <person name="Tomita M."/>
            <person name="Numata K."/>
            <person name="Arakawa K."/>
        </authorList>
    </citation>
    <scope>NUCLEOTIDE SEQUENCE</scope>
</reference>
<gene>
    <name evidence="2" type="ORF">TNCT_674201</name>
</gene>